<dbReference type="EMBL" id="VDFG01001372">
    <property type="protein sequence ID" value="MBA4467528.1"/>
    <property type="molecule type" value="Genomic_DNA"/>
</dbReference>
<protein>
    <submittedName>
        <fullName evidence="1">Glycosyltransferase family 1 protein</fullName>
    </submittedName>
</protein>
<comment type="caution">
    <text evidence="1">The sequence shown here is derived from an EMBL/GenBank/DDBJ whole genome shotgun (WGS) entry which is preliminary data.</text>
</comment>
<organism evidence="1 2">
    <name type="scientific">Cylindrospermopsis raciborskii CS-506_A</name>
    <dbReference type="NCBI Taxonomy" id="2585140"/>
    <lineage>
        <taxon>Bacteria</taxon>
        <taxon>Bacillati</taxon>
        <taxon>Cyanobacteriota</taxon>
        <taxon>Cyanophyceae</taxon>
        <taxon>Nostocales</taxon>
        <taxon>Aphanizomenonaceae</taxon>
        <taxon>Cylindrospermopsis</taxon>
    </lineage>
</organism>
<feature type="non-terminal residue" evidence="1">
    <location>
        <position position="72"/>
    </location>
</feature>
<dbReference type="SUPFAM" id="SSF53756">
    <property type="entry name" value="UDP-Glycosyltransferase/glycogen phosphorylase"/>
    <property type="match status" value="1"/>
</dbReference>
<name>A0A838WL44_9CYAN</name>
<sequence>MKICIVTHKIRKGDGQGRVNYEIAMELLRRGHQLTLLASEVAPELADSISVDWVPIIVHKYPTEFIRNLVFA</sequence>
<gene>
    <name evidence="1" type="ORF">FHK98_20395</name>
</gene>
<dbReference type="GO" id="GO:0016740">
    <property type="term" value="F:transferase activity"/>
    <property type="evidence" value="ECO:0007669"/>
    <property type="project" value="UniProtKB-KW"/>
</dbReference>
<dbReference type="Gene3D" id="3.40.50.2000">
    <property type="entry name" value="Glycogen Phosphorylase B"/>
    <property type="match status" value="1"/>
</dbReference>
<dbReference type="Proteomes" id="UP000538075">
    <property type="component" value="Unassembled WGS sequence"/>
</dbReference>
<accession>A0A838WL44</accession>
<proteinExistence type="predicted"/>
<evidence type="ECO:0000313" key="2">
    <source>
        <dbReference type="Proteomes" id="UP000538075"/>
    </source>
</evidence>
<dbReference type="AlphaFoldDB" id="A0A838WL44"/>
<reference evidence="1 2" key="1">
    <citation type="journal article" date="2020" name="J. Appl. Phycol.">
        <title>Morphological changes and genome evolution in Raphidiopsis raciborskii CS-506 after 23 years in culture.</title>
        <authorList>
            <person name="Willis A."/>
            <person name="Bent S.J."/>
            <person name="Jameson I.D."/>
        </authorList>
    </citation>
    <scope>NUCLEOTIDE SEQUENCE [LARGE SCALE GENOMIC DNA]</scope>
    <source>
        <strain evidence="1 2">CS-506_A</strain>
    </source>
</reference>
<keyword evidence="1" id="KW-0808">Transferase</keyword>
<evidence type="ECO:0000313" key="1">
    <source>
        <dbReference type="EMBL" id="MBA4467528.1"/>
    </source>
</evidence>